<evidence type="ECO:0000256" key="2">
    <source>
        <dbReference type="ARBA" id="ARBA00023125"/>
    </source>
</evidence>
<proteinExistence type="predicted"/>
<feature type="domain" description="HTH araC/xylS-type" evidence="4">
    <location>
        <begin position="174"/>
        <end position="272"/>
    </location>
</feature>
<protein>
    <submittedName>
        <fullName evidence="5">HTH-type transcriptional activator RhaS</fullName>
    </submittedName>
</protein>
<dbReference type="InterPro" id="IPR003313">
    <property type="entry name" value="AraC-bd"/>
</dbReference>
<dbReference type="Gene3D" id="1.10.10.60">
    <property type="entry name" value="Homeodomain-like"/>
    <property type="match status" value="2"/>
</dbReference>
<dbReference type="InterPro" id="IPR020449">
    <property type="entry name" value="Tscrpt_reg_AraC-type_HTH"/>
</dbReference>
<dbReference type="InterPro" id="IPR037923">
    <property type="entry name" value="HTH-like"/>
</dbReference>
<evidence type="ECO:0000313" key="5">
    <source>
        <dbReference type="EMBL" id="CAH1202048.1"/>
    </source>
</evidence>
<dbReference type="Proteomes" id="UP000838821">
    <property type="component" value="Unassembled WGS sequence"/>
</dbReference>
<comment type="caution">
    <text evidence="5">The sequence shown here is derived from an EMBL/GenBank/DDBJ whole genome shotgun (WGS) entry which is preliminary data.</text>
</comment>
<evidence type="ECO:0000256" key="3">
    <source>
        <dbReference type="ARBA" id="ARBA00023163"/>
    </source>
</evidence>
<gene>
    <name evidence="5" type="primary">rhaS_11</name>
    <name evidence="5" type="ORF">PAECIP111891_01902</name>
</gene>
<name>A0ABM9C4R5_9BACL</name>
<evidence type="ECO:0000313" key="6">
    <source>
        <dbReference type="Proteomes" id="UP000838821"/>
    </source>
</evidence>
<organism evidence="5 6">
    <name type="scientific">Paenibacillus allorhizoplanae</name>
    <dbReference type="NCBI Taxonomy" id="2905648"/>
    <lineage>
        <taxon>Bacteria</taxon>
        <taxon>Bacillati</taxon>
        <taxon>Bacillota</taxon>
        <taxon>Bacilli</taxon>
        <taxon>Bacillales</taxon>
        <taxon>Paenibacillaceae</taxon>
        <taxon>Paenibacillus</taxon>
    </lineage>
</organism>
<keyword evidence="2" id="KW-0238">DNA-binding</keyword>
<dbReference type="PANTHER" id="PTHR43280">
    <property type="entry name" value="ARAC-FAMILY TRANSCRIPTIONAL REGULATOR"/>
    <property type="match status" value="1"/>
</dbReference>
<dbReference type="RefSeq" id="WP_236286584.1">
    <property type="nucleotide sequence ID" value="NZ_CAKMMW010000004.1"/>
</dbReference>
<dbReference type="InterPro" id="IPR009057">
    <property type="entry name" value="Homeodomain-like_sf"/>
</dbReference>
<dbReference type="PRINTS" id="PR00032">
    <property type="entry name" value="HTHARAC"/>
</dbReference>
<sequence>MPITNHMLYHQLSDLRVKLLYAKHSVCTQDWKHLNFVPAYNKFYYICEGEGWIQIDGTLYEPKSGQLFFAPAGVNQSFSVTNGPPFTMYWCHFTSNISFNQLFRSIGMPHIITVENSSRLLGYFEELIINRGHVGLTSSIKIQASLLEMMAIYIDEGWKETKINITFSSVNKLVSTIKYIDENLDKELTIQELSQMAHFHPNYFIRYFKTHFGVSPMRYIYDRRMEKAKELLMYASFSVTEVAYMTGFQDGSYFSTSFKKHVGMSPSDYRQVYQLG</sequence>
<dbReference type="Pfam" id="PF12833">
    <property type="entry name" value="HTH_18"/>
    <property type="match status" value="1"/>
</dbReference>
<keyword evidence="6" id="KW-1185">Reference proteome</keyword>
<dbReference type="EMBL" id="CAKMMW010000004">
    <property type="protein sequence ID" value="CAH1202048.1"/>
    <property type="molecule type" value="Genomic_DNA"/>
</dbReference>
<dbReference type="SMART" id="SM00342">
    <property type="entry name" value="HTH_ARAC"/>
    <property type="match status" value="1"/>
</dbReference>
<keyword evidence="1" id="KW-0805">Transcription regulation</keyword>
<dbReference type="InterPro" id="IPR018060">
    <property type="entry name" value="HTH_AraC"/>
</dbReference>
<dbReference type="Pfam" id="PF02311">
    <property type="entry name" value="AraC_binding"/>
    <property type="match status" value="1"/>
</dbReference>
<dbReference type="PROSITE" id="PS01124">
    <property type="entry name" value="HTH_ARAC_FAMILY_2"/>
    <property type="match status" value="1"/>
</dbReference>
<evidence type="ECO:0000256" key="1">
    <source>
        <dbReference type="ARBA" id="ARBA00023015"/>
    </source>
</evidence>
<reference evidence="5" key="1">
    <citation type="submission" date="2022-01" db="EMBL/GenBank/DDBJ databases">
        <authorList>
            <person name="Criscuolo A."/>
        </authorList>
    </citation>
    <scope>NUCLEOTIDE SEQUENCE</scope>
    <source>
        <strain evidence="5">CIP111891</strain>
    </source>
</reference>
<dbReference type="PANTHER" id="PTHR43280:SF28">
    <property type="entry name" value="HTH-TYPE TRANSCRIPTIONAL ACTIVATOR RHAS"/>
    <property type="match status" value="1"/>
</dbReference>
<dbReference type="SUPFAM" id="SSF46689">
    <property type="entry name" value="Homeodomain-like"/>
    <property type="match status" value="2"/>
</dbReference>
<accession>A0ABM9C4R5</accession>
<evidence type="ECO:0000259" key="4">
    <source>
        <dbReference type="PROSITE" id="PS01124"/>
    </source>
</evidence>
<dbReference type="InterPro" id="IPR014710">
    <property type="entry name" value="RmlC-like_jellyroll"/>
</dbReference>
<keyword evidence="3" id="KW-0804">Transcription</keyword>
<dbReference type="PROSITE" id="PS00041">
    <property type="entry name" value="HTH_ARAC_FAMILY_1"/>
    <property type="match status" value="1"/>
</dbReference>
<dbReference type="SUPFAM" id="SSF51215">
    <property type="entry name" value="Regulatory protein AraC"/>
    <property type="match status" value="1"/>
</dbReference>
<dbReference type="Gene3D" id="2.60.120.10">
    <property type="entry name" value="Jelly Rolls"/>
    <property type="match status" value="1"/>
</dbReference>
<dbReference type="InterPro" id="IPR018062">
    <property type="entry name" value="HTH_AraC-typ_CS"/>
</dbReference>